<evidence type="ECO:0000256" key="1">
    <source>
        <dbReference type="SAM" id="Phobius"/>
    </source>
</evidence>
<dbReference type="AlphaFoldDB" id="A0A176RYZ0"/>
<evidence type="ECO:0008006" key="4">
    <source>
        <dbReference type="Google" id="ProtNLM"/>
    </source>
</evidence>
<reference evidence="2 3" key="1">
    <citation type="submission" date="2016-05" db="EMBL/GenBank/DDBJ databases">
        <title>Single-cell genome of chain-forming Candidatus Thiomargarita nelsonii and comparison to other large sulfur-oxidizing bacteria.</title>
        <authorList>
            <person name="Winkel M."/>
            <person name="Salman V."/>
            <person name="Woyke T."/>
            <person name="Schulz-Vogt H."/>
            <person name="Richter M."/>
            <person name="Flood B."/>
            <person name="Bailey J."/>
            <person name="Amann R."/>
            <person name="Mussmann M."/>
        </authorList>
    </citation>
    <scope>NUCLEOTIDE SEQUENCE [LARGE SCALE GENOMIC DNA]</scope>
    <source>
        <strain evidence="2 3">THI036</strain>
    </source>
</reference>
<sequence>MLQNLKISTKLLIVLSSISIIAVAIYGYIGYNIGYNILEKETFNKLTAIREMKANQIEQHFQQITDKMVTFSEDRMIIKAMKAFKVGFTQINTAMNPTALNAIDERLKIYYDEQ</sequence>
<dbReference type="EMBL" id="LUTY01001995">
    <property type="protein sequence ID" value="OAD20934.1"/>
    <property type="molecule type" value="Genomic_DNA"/>
</dbReference>
<feature type="transmembrane region" description="Helical" evidence="1">
    <location>
        <begin position="12"/>
        <end position="31"/>
    </location>
</feature>
<name>A0A176RYZ0_9GAMM</name>
<comment type="caution">
    <text evidence="2">The sequence shown here is derived from an EMBL/GenBank/DDBJ whole genome shotgun (WGS) entry which is preliminary data.</text>
</comment>
<dbReference type="Proteomes" id="UP000076962">
    <property type="component" value="Unassembled WGS sequence"/>
</dbReference>
<proteinExistence type="predicted"/>
<accession>A0A176RYZ0</accession>
<keyword evidence="1" id="KW-1133">Transmembrane helix</keyword>
<feature type="non-terminal residue" evidence="2">
    <location>
        <position position="114"/>
    </location>
</feature>
<keyword evidence="1" id="KW-0472">Membrane</keyword>
<keyword evidence="1" id="KW-0812">Transmembrane</keyword>
<evidence type="ECO:0000313" key="3">
    <source>
        <dbReference type="Proteomes" id="UP000076962"/>
    </source>
</evidence>
<gene>
    <name evidence="2" type="ORF">THIOM_003327</name>
</gene>
<evidence type="ECO:0000313" key="2">
    <source>
        <dbReference type="EMBL" id="OAD20934.1"/>
    </source>
</evidence>
<keyword evidence="3" id="KW-1185">Reference proteome</keyword>
<organism evidence="2 3">
    <name type="scientific">Candidatus Thiomargarita nelsonii</name>
    <dbReference type="NCBI Taxonomy" id="1003181"/>
    <lineage>
        <taxon>Bacteria</taxon>
        <taxon>Pseudomonadati</taxon>
        <taxon>Pseudomonadota</taxon>
        <taxon>Gammaproteobacteria</taxon>
        <taxon>Thiotrichales</taxon>
        <taxon>Thiotrichaceae</taxon>
        <taxon>Thiomargarita</taxon>
    </lineage>
</organism>
<protein>
    <recommendedName>
        <fullName evidence="4">Chemotaxis methyl-accepting receptor HlyB-like 4HB MCP domain-containing protein</fullName>
    </recommendedName>
</protein>